<reference evidence="1" key="1">
    <citation type="submission" date="2018-05" db="EMBL/GenBank/DDBJ databases">
        <authorList>
            <person name="Lanie J.A."/>
            <person name="Ng W.-L."/>
            <person name="Kazmierczak K.M."/>
            <person name="Andrzejewski T.M."/>
            <person name="Davidsen T.M."/>
            <person name="Wayne K.J."/>
            <person name="Tettelin H."/>
            <person name="Glass J.I."/>
            <person name="Rusch D."/>
            <person name="Podicherti R."/>
            <person name="Tsui H.-C.T."/>
            <person name="Winkler M.E."/>
        </authorList>
    </citation>
    <scope>NUCLEOTIDE SEQUENCE</scope>
</reference>
<dbReference type="Gene3D" id="3.90.1150.30">
    <property type="match status" value="1"/>
</dbReference>
<evidence type="ECO:0000313" key="1">
    <source>
        <dbReference type="EMBL" id="SVD07416.1"/>
    </source>
</evidence>
<organism evidence="1">
    <name type="scientific">marine metagenome</name>
    <dbReference type="NCBI Taxonomy" id="408172"/>
    <lineage>
        <taxon>unclassified sequences</taxon>
        <taxon>metagenomes</taxon>
        <taxon>ecological metagenomes</taxon>
    </lineage>
</organism>
<dbReference type="EMBL" id="UINC01127958">
    <property type="protein sequence ID" value="SVD07416.1"/>
    <property type="molecule type" value="Genomic_DNA"/>
</dbReference>
<dbReference type="InterPro" id="IPR058532">
    <property type="entry name" value="YjbR/MT2646/Rv2570-like"/>
</dbReference>
<evidence type="ECO:0008006" key="2">
    <source>
        <dbReference type="Google" id="ProtNLM"/>
    </source>
</evidence>
<gene>
    <name evidence="1" type="ORF">METZ01_LOCUS360270</name>
</gene>
<dbReference type="InterPro" id="IPR038056">
    <property type="entry name" value="YjbR-like_sf"/>
</dbReference>
<proteinExistence type="predicted"/>
<dbReference type="Pfam" id="PF04237">
    <property type="entry name" value="YjbR"/>
    <property type="match status" value="1"/>
</dbReference>
<accession>A0A382SC20</accession>
<protein>
    <recommendedName>
        <fullName evidence="2">Phosphoribosylglycinamide formyltransferase</fullName>
    </recommendedName>
</protein>
<dbReference type="AlphaFoldDB" id="A0A382SC20"/>
<name>A0A382SC20_9ZZZZ</name>
<sequence>MDRNGERELLAGLRGACLVLPGVEERVNHGMPTFAVVRRTAFCNLHHHPDDDRPTLWFKAAPGVQTELVDQEPDRFFVPPYVGPRGWVGLRLDVDLDWDEVATVVEDAWRLVATKSHLAERDET</sequence>
<dbReference type="SUPFAM" id="SSF142906">
    <property type="entry name" value="YjbR-like"/>
    <property type="match status" value="1"/>
</dbReference>